<dbReference type="SUPFAM" id="SSF51735">
    <property type="entry name" value="NAD(P)-binding Rossmann-fold domains"/>
    <property type="match status" value="1"/>
</dbReference>
<evidence type="ECO:0000256" key="3">
    <source>
        <dbReference type="RuleBase" id="RU000363"/>
    </source>
</evidence>
<dbReference type="Pfam" id="PF00106">
    <property type="entry name" value="adh_short"/>
    <property type="match status" value="1"/>
</dbReference>
<keyword evidence="2" id="KW-0521">NADP</keyword>
<keyword evidence="6" id="KW-1185">Reference proteome</keyword>
<dbReference type="PANTHER" id="PTHR42760:SF121">
    <property type="entry name" value="3-OXOACYL-(ACYL-CARRIER-PROTEIN) REDUCTASE"/>
    <property type="match status" value="1"/>
</dbReference>
<dbReference type="InterPro" id="IPR002347">
    <property type="entry name" value="SDR_fam"/>
</dbReference>
<sequence length="298" mass="32745">MSVVSPIKAALGRVAFITGAGQGIGRAIATRLARDGHDVSIADIPSQQEKVDGVIKEIESYGRKAISIHADVRDPKAISNAIQETVDRLGPNLFVSVANAGVTQVKPLLECTPEFVENEIRINLLGLINTHIAAAKQMVKQGKGGRILGAGSIASYRTAENLGPYGATKYAVRGFTEVAAKEWAQYGIRVNAYGPGIVDTPMWDHIDRELAKIVSILHHLYLSHYSQYYIMLHRKTSQSEKRKPSESNAISNSDGSKNPKMSLNWYPSSSRKRVSISLVRRSKHVVERLCKNLMEGLW</sequence>
<dbReference type="GO" id="GO:0006633">
    <property type="term" value="P:fatty acid biosynthetic process"/>
    <property type="evidence" value="ECO:0007669"/>
    <property type="project" value="TreeGrafter"/>
</dbReference>
<evidence type="ECO:0000256" key="4">
    <source>
        <dbReference type="SAM" id="MobiDB-lite"/>
    </source>
</evidence>
<name>A0AAW0GGZ0_9APHY</name>
<reference evidence="5 6" key="1">
    <citation type="submission" date="2022-09" db="EMBL/GenBank/DDBJ databases">
        <authorList>
            <person name="Palmer J.M."/>
        </authorList>
    </citation>
    <scope>NUCLEOTIDE SEQUENCE [LARGE SCALE GENOMIC DNA]</scope>
    <source>
        <strain evidence="5 6">DSM 7382</strain>
    </source>
</reference>
<dbReference type="GO" id="GO:0048038">
    <property type="term" value="F:quinone binding"/>
    <property type="evidence" value="ECO:0007669"/>
    <property type="project" value="TreeGrafter"/>
</dbReference>
<evidence type="ECO:0000313" key="5">
    <source>
        <dbReference type="EMBL" id="KAK7691019.1"/>
    </source>
</evidence>
<dbReference type="PRINTS" id="PR00081">
    <property type="entry name" value="GDHRDH"/>
</dbReference>
<comment type="caution">
    <text evidence="5">The sequence shown here is derived from an EMBL/GenBank/DDBJ whole genome shotgun (WGS) entry which is preliminary data.</text>
</comment>
<dbReference type="Proteomes" id="UP001385951">
    <property type="component" value="Unassembled WGS sequence"/>
</dbReference>
<dbReference type="InterPro" id="IPR036291">
    <property type="entry name" value="NAD(P)-bd_dom_sf"/>
</dbReference>
<evidence type="ECO:0000256" key="2">
    <source>
        <dbReference type="ARBA" id="ARBA00022857"/>
    </source>
</evidence>
<evidence type="ECO:0008006" key="7">
    <source>
        <dbReference type="Google" id="ProtNLM"/>
    </source>
</evidence>
<evidence type="ECO:0000313" key="6">
    <source>
        <dbReference type="Proteomes" id="UP001385951"/>
    </source>
</evidence>
<dbReference type="InterPro" id="IPR020904">
    <property type="entry name" value="Sc_DH/Rdtase_CS"/>
</dbReference>
<dbReference type="GO" id="GO:0016616">
    <property type="term" value="F:oxidoreductase activity, acting on the CH-OH group of donors, NAD or NADP as acceptor"/>
    <property type="evidence" value="ECO:0007669"/>
    <property type="project" value="TreeGrafter"/>
</dbReference>
<feature type="compositionally biased region" description="Polar residues" evidence="4">
    <location>
        <begin position="246"/>
        <end position="266"/>
    </location>
</feature>
<dbReference type="Gene3D" id="3.40.50.720">
    <property type="entry name" value="NAD(P)-binding Rossmann-like Domain"/>
    <property type="match status" value="1"/>
</dbReference>
<organism evidence="5 6">
    <name type="scientific">Cerrena zonata</name>
    <dbReference type="NCBI Taxonomy" id="2478898"/>
    <lineage>
        <taxon>Eukaryota</taxon>
        <taxon>Fungi</taxon>
        <taxon>Dikarya</taxon>
        <taxon>Basidiomycota</taxon>
        <taxon>Agaricomycotina</taxon>
        <taxon>Agaricomycetes</taxon>
        <taxon>Polyporales</taxon>
        <taxon>Cerrenaceae</taxon>
        <taxon>Cerrena</taxon>
    </lineage>
</organism>
<gene>
    <name evidence="5" type="ORF">QCA50_006122</name>
</gene>
<dbReference type="EMBL" id="JASBNA010000006">
    <property type="protein sequence ID" value="KAK7691019.1"/>
    <property type="molecule type" value="Genomic_DNA"/>
</dbReference>
<comment type="similarity">
    <text evidence="1 3">Belongs to the short-chain dehydrogenases/reductases (SDR) family.</text>
</comment>
<evidence type="ECO:0000256" key="1">
    <source>
        <dbReference type="ARBA" id="ARBA00006484"/>
    </source>
</evidence>
<proteinExistence type="inferred from homology"/>
<dbReference type="PROSITE" id="PS00061">
    <property type="entry name" value="ADH_SHORT"/>
    <property type="match status" value="1"/>
</dbReference>
<dbReference type="PANTHER" id="PTHR42760">
    <property type="entry name" value="SHORT-CHAIN DEHYDROGENASES/REDUCTASES FAMILY MEMBER"/>
    <property type="match status" value="1"/>
</dbReference>
<dbReference type="PRINTS" id="PR00080">
    <property type="entry name" value="SDRFAMILY"/>
</dbReference>
<accession>A0AAW0GGZ0</accession>
<feature type="region of interest" description="Disordered" evidence="4">
    <location>
        <begin position="237"/>
        <end position="266"/>
    </location>
</feature>
<protein>
    <recommendedName>
        <fullName evidence="7">NAD(P)-binding protein</fullName>
    </recommendedName>
</protein>
<dbReference type="AlphaFoldDB" id="A0AAW0GGZ0"/>